<evidence type="ECO:0000313" key="8">
    <source>
        <dbReference type="Proteomes" id="UP000786811"/>
    </source>
</evidence>
<dbReference type="EMBL" id="CAJNRD030001117">
    <property type="protein sequence ID" value="CAG5079259.1"/>
    <property type="molecule type" value="Genomic_DNA"/>
</dbReference>
<evidence type="ECO:0000313" key="6">
    <source>
        <dbReference type="EMBL" id="CAG5079255.1"/>
    </source>
</evidence>
<keyword evidence="8" id="KW-1185">Reference proteome</keyword>
<keyword evidence="2 3" id="KW-0833">Ubl conjugation pathway</keyword>
<dbReference type="AlphaFoldDB" id="A0A8J2H6V9"/>
<dbReference type="CDD" id="cd18322">
    <property type="entry name" value="BTB_POZ_SKP1"/>
    <property type="match status" value="1"/>
</dbReference>
<dbReference type="InterPro" id="IPR016897">
    <property type="entry name" value="SKP1"/>
</dbReference>
<dbReference type="InterPro" id="IPR036296">
    <property type="entry name" value="SKP1-like_dim_sf"/>
</dbReference>
<organism evidence="5 8">
    <name type="scientific">Cotesia congregata</name>
    <name type="common">Parasitoid wasp</name>
    <name type="synonym">Apanteles congregatus</name>
    <dbReference type="NCBI Taxonomy" id="51543"/>
    <lineage>
        <taxon>Eukaryota</taxon>
        <taxon>Metazoa</taxon>
        <taxon>Ecdysozoa</taxon>
        <taxon>Arthropoda</taxon>
        <taxon>Hexapoda</taxon>
        <taxon>Insecta</taxon>
        <taxon>Pterygota</taxon>
        <taxon>Neoptera</taxon>
        <taxon>Endopterygota</taxon>
        <taxon>Hymenoptera</taxon>
        <taxon>Apocrita</taxon>
        <taxon>Ichneumonoidea</taxon>
        <taxon>Braconidae</taxon>
        <taxon>Microgastrinae</taxon>
        <taxon>Cotesia</taxon>
    </lineage>
</organism>
<evidence type="ECO:0000256" key="2">
    <source>
        <dbReference type="ARBA" id="ARBA00022786"/>
    </source>
</evidence>
<dbReference type="OrthoDB" id="2342932at2759"/>
<name>A0A8J2H6V9_COTCN</name>
<dbReference type="GO" id="GO:0016567">
    <property type="term" value="P:protein ubiquitination"/>
    <property type="evidence" value="ECO:0007669"/>
    <property type="project" value="UniProtKB-UniPathway"/>
</dbReference>
<reference evidence="5" key="1">
    <citation type="submission" date="2021-04" db="EMBL/GenBank/DDBJ databases">
        <authorList>
            <person name="Chebbi M.A.C M."/>
        </authorList>
    </citation>
    <scope>NUCLEOTIDE SEQUENCE</scope>
</reference>
<dbReference type="Gene3D" id="3.30.710.10">
    <property type="entry name" value="Potassium Channel Kv1.1, Chain A"/>
    <property type="match status" value="1"/>
</dbReference>
<dbReference type="EMBL" id="CAJNRD030001117">
    <property type="protein sequence ID" value="CAG5079255.1"/>
    <property type="molecule type" value="Genomic_DNA"/>
</dbReference>
<protein>
    <submittedName>
        <fullName evidence="5">Similar to Skp1: S-phase kinase-associated protein 1 (Rattus norvegicus)</fullName>
    </submittedName>
</protein>
<gene>
    <name evidence="5" type="ORF">HICCMSTLAB_LOCUS2965</name>
    <name evidence="6" type="ORF">HICCMSTLAB_LOCUS2966</name>
    <name evidence="7" type="ORF">HICCMSTLAB_LOCUS2967</name>
</gene>
<dbReference type="GO" id="GO:0006511">
    <property type="term" value="P:ubiquitin-dependent protein catabolic process"/>
    <property type="evidence" value="ECO:0007669"/>
    <property type="project" value="InterPro"/>
</dbReference>
<dbReference type="GO" id="GO:0016301">
    <property type="term" value="F:kinase activity"/>
    <property type="evidence" value="ECO:0007669"/>
    <property type="project" value="UniProtKB-KW"/>
</dbReference>
<evidence type="ECO:0000259" key="4">
    <source>
        <dbReference type="Pfam" id="PF03931"/>
    </source>
</evidence>
<dbReference type="InterPro" id="IPR016073">
    <property type="entry name" value="Skp1_comp_POZ"/>
</dbReference>
<dbReference type="PANTHER" id="PTHR11165">
    <property type="entry name" value="SKP1"/>
    <property type="match status" value="1"/>
</dbReference>
<dbReference type="SUPFAM" id="SSF81382">
    <property type="entry name" value="Skp1 dimerisation domain-like"/>
    <property type="match status" value="1"/>
</dbReference>
<dbReference type="SUPFAM" id="SSF54695">
    <property type="entry name" value="POZ domain"/>
    <property type="match status" value="1"/>
</dbReference>
<comment type="similarity">
    <text evidence="1 3">Belongs to the SKP1 family.</text>
</comment>
<comment type="caution">
    <text evidence="5">The sequence shown here is derived from an EMBL/GenBank/DDBJ whole genome shotgun (WGS) entry which is preliminary data.</text>
</comment>
<feature type="domain" description="SKP1 component POZ" evidence="4">
    <location>
        <begin position="3"/>
        <end position="67"/>
    </location>
</feature>
<dbReference type="UniPathway" id="UPA00143"/>
<accession>A0A8J2H6V9</accession>
<sequence>MTIIKLQSNDGVVFEVDVEIAKCLTIIKTMLEILVVDESDEETPIPLPNVHSVILEKIIQWATHHHKDDPPFVHSCDEGASLHTDEMCSWDAKFYNMEIRMLFDLIKAANYLDIKFIFKEAYRNVIVALLKQGFTHEQVKNLLHAENIFDSDEDE</sequence>
<comment type="pathway">
    <text evidence="3">Protein modification; protein ubiquitination.</text>
</comment>
<evidence type="ECO:0000313" key="7">
    <source>
        <dbReference type="EMBL" id="CAG5079259.1"/>
    </source>
</evidence>
<dbReference type="Proteomes" id="UP000786811">
    <property type="component" value="Unassembled WGS sequence"/>
</dbReference>
<dbReference type="Pfam" id="PF03931">
    <property type="entry name" value="Skp1_POZ"/>
    <property type="match status" value="1"/>
</dbReference>
<evidence type="ECO:0000313" key="5">
    <source>
        <dbReference type="EMBL" id="CAG5079251.1"/>
    </source>
</evidence>
<dbReference type="InterPro" id="IPR011333">
    <property type="entry name" value="SKP1/BTB/POZ_sf"/>
</dbReference>
<evidence type="ECO:0000256" key="1">
    <source>
        <dbReference type="ARBA" id="ARBA00009993"/>
    </source>
</evidence>
<dbReference type="PIRSF" id="PIRSF028729">
    <property type="entry name" value="E3_ubiquit_lig_SCF_Skp"/>
    <property type="match status" value="1"/>
</dbReference>
<evidence type="ECO:0000256" key="3">
    <source>
        <dbReference type="PIRNR" id="PIRNR028729"/>
    </source>
</evidence>
<dbReference type="InterPro" id="IPR001232">
    <property type="entry name" value="SKP1-like"/>
</dbReference>
<keyword evidence="5" id="KW-0418">Kinase</keyword>
<dbReference type="EMBL" id="CAJNRD030001117">
    <property type="protein sequence ID" value="CAG5079251.1"/>
    <property type="molecule type" value="Genomic_DNA"/>
</dbReference>
<dbReference type="SMART" id="SM00512">
    <property type="entry name" value="Skp1"/>
    <property type="match status" value="1"/>
</dbReference>
<keyword evidence="5" id="KW-0808">Transferase</keyword>
<proteinExistence type="inferred from homology"/>